<sequence length="77" mass="9017">MLNCKEVSHLATDHLEGQCSLPTRLKIRLHLLICRHCRRFRAHLLLSRRTAARLAHELWTEQPQTVAKIQQALKNNK</sequence>
<gene>
    <name evidence="2" type="ORF">HCU74_18340</name>
</gene>
<feature type="domain" description="Putative zinc-finger" evidence="1">
    <location>
        <begin position="4"/>
        <end position="38"/>
    </location>
</feature>
<dbReference type="EMBL" id="JAAWWK010000007">
    <property type="protein sequence ID" value="NKI19370.1"/>
    <property type="molecule type" value="Genomic_DNA"/>
</dbReference>
<reference evidence="2 3" key="1">
    <citation type="submission" date="2020-04" db="EMBL/GenBank/DDBJ databases">
        <authorList>
            <person name="Yoon J."/>
        </authorList>
    </citation>
    <scope>NUCLEOTIDE SEQUENCE [LARGE SCALE GENOMIC DNA]</scope>
    <source>
        <strain evidence="2 3">KMU-166</strain>
    </source>
</reference>
<name>A0ABX1GJF1_9GAMM</name>
<evidence type="ECO:0000313" key="3">
    <source>
        <dbReference type="Proteomes" id="UP000765845"/>
    </source>
</evidence>
<accession>A0ABX1GJF1</accession>
<evidence type="ECO:0000259" key="1">
    <source>
        <dbReference type="Pfam" id="PF13490"/>
    </source>
</evidence>
<dbReference type="Proteomes" id="UP000765845">
    <property type="component" value="Unassembled WGS sequence"/>
</dbReference>
<keyword evidence="3" id="KW-1185">Reference proteome</keyword>
<dbReference type="Pfam" id="PF13490">
    <property type="entry name" value="zf-HC2"/>
    <property type="match status" value="1"/>
</dbReference>
<dbReference type="InterPro" id="IPR027383">
    <property type="entry name" value="Znf_put"/>
</dbReference>
<dbReference type="RefSeq" id="WP_168451888.1">
    <property type="nucleotide sequence ID" value="NZ_JAAWWK010000007.1"/>
</dbReference>
<evidence type="ECO:0000313" key="2">
    <source>
        <dbReference type="EMBL" id="NKI19370.1"/>
    </source>
</evidence>
<proteinExistence type="predicted"/>
<protein>
    <submittedName>
        <fullName evidence="2">Zf-HC2 domain-containing protein</fullName>
    </submittedName>
</protein>
<comment type="caution">
    <text evidence="2">The sequence shown here is derived from an EMBL/GenBank/DDBJ whole genome shotgun (WGS) entry which is preliminary data.</text>
</comment>
<organism evidence="2 3">
    <name type="scientific">Spongiibacter thalassae</name>
    <dbReference type="NCBI Taxonomy" id="2721624"/>
    <lineage>
        <taxon>Bacteria</taxon>
        <taxon>Pseudomonadati</taxon>
        <taxon>Pseudomonadota</taxon>
        <taxon>Gammaproteobacteria</taxon>
        <taxon>Cellvibrionales</taxon>
        <taxon>Spongiibacteraceae</taxon>
        <taxon>Spongiibacter</taxon>
    </lineage>
</organism>